<dbReference type="RefSeq" id="WP_108115141.1">
    <property type="nucleotide sequence ID" value="NZ_QBKT01000005.1"/>
</dbReference>
<dbReference type="InterPro" id="IPR013538">
    <property type="entry name" value="ASHA1/2-like_C"/>
</dbReference>
<accession>A0A2T6BY60</accession>
<dbReference type="CDD" id="cd07814">
    <property type="entry name" value="SRPBCC_CalC_Aha1-like"/>
    <property type="match status" value="1"/>
</dbReference>
<dbReference type="Proteomes" id="UP000244090">
    <property type="component" value="Unassembled WGS sequence"/>
</dbReference>
<dbReference type="EMBL" id="QBKT01000005">
    <property type="protein sequence ID" value="PTX61024.1"/>
    <property type="molecule type" value="Genomic_DNA"/>
</dbReference>
<gene>
    <name evidence="3" type="ORF">C8N46_105180</name>
</gene>
<dbReference type="Gene3D" id="3.30.530.20">
    <property type="match status" value="1"/>
</dbReference>
<evidence type="ECO:0000313" key="4">
    <source>
        <dbReference type="Proteomes" id="UP000244090"/>
    </source>
</evidence>
<evidence type="ECO:0000259" key="2">
    <source>
        <dbReference type="Pfam" id="PF08327"/>
    </source>
</evidence>
<comment type="similarity">
    <text evidence="1">Belongs to the AHA1 family.</text>
</comment>
<evidence type="ECO:0000256" key="1">
    <source>
        <dbReference type="ARBA" id="ARBA00006817"/>
    </source>
</evidence>
<feature type="domain" description="Activator of Hsp90 ATPase homologue 1/2-like C-terminal" evidence="2">
    <location>
        <begin position="17"/>
        <end position="142"/>
    </location>
</feature>
<dbReference type="SUPFAM" id="SSF55961">
    <property type="entry name" value="Bet v1-like"/>
    <property type="match status" value="1"/>
</dbReference>
<dbReference type="AlphaFoldDB" id="A0A2T6BY60"/>
<keyword evidence="4" id="KW-1185">Reference proteome</keyword>
<dbReference type="Pfam" id="PF08327">
    <property type="entry name" value="AHSA1"/>
    <property type="match status" value="1"/>
</dbReference>
<evidence type="ECO:0000313" key="3">
    <source>
        <dbReference type="EMBL" id="PTX61024.1"/>
    </source>
</evidence>
<dbReference type="OrthoDB" id="2355173at2"/>
<dbReference type="InterPro" id="IPR023393">
    <property type="entry name" value="START-like_dom_sf"/>
</dbReference>
<protein>
    <submittedName>
        <fullName evidence="3">Uncharacterized protein YndB with AHSA1/START domain</fullName>
    </submittedName>
</protein>
<reference evidence="3 4" key="1">
    <citation type="submission" date="2018-04" db="EMBL/GenBank/DDBJ databases">
        <title>Genomic Encyclopedia of Archaeal and Bacterial Type Strains, Phase II (KMG-II): from individual species to whole genera.</title>
        <authorList>
            <person name="Goeker M."/>
        </authorList>
    </citation>
    <scope>NUCLEOTIDE SEQUENCE [LARGE SCALE GENOMIC DNA]</scope>
    <source>
        <strain evidence="3 4">DSM 25731</strain>
    </source>
</reference>
<comment type="caution">
    <text evidence="3">The sequence shown here is derived from an EMBL/GenBank/DDBJ whole genome shotgun (WGS) entry which is preliminary data.</text>
</comment>
<name>A0A2T6BY60_9FLAO</name>
<organism evidence="3 4">
    <name type="scientific">Kordia periserrulae</name>
    <dbReference type="NCBI Taxonomy" id="701523"/>
    <lineage>
        <taxon>Bacteria</taxon>
        <taxon>Pseudomonadati</taxon>
        <taxon>Bacteroidota</taxon>
        <taxon>Flavobacteriia</taxon>
        <taxon>Flavobacteriales</taxon>
        <taxon>Flavobacteriaceae</taxon>
        <taxon>Kordia</taxon>
    </lineage>
</organism>
<sequence length="146" mass="17290">MKTSEPPVIVLQHFSQPLETVWKAITEVLQMRQWFFENIPDFKAEVGFQTEFNVKAPSRDFVHQWTIKGVLPLQKIIYNWKYKDLAGDSFVTFELHEKERGTRLTVTTAVIQDFPDDIPEFTRESCLEGWNYFIKERLVSFMENLP</sequence>
<proteinExistence type="inferred from homology"/>